<keyword evidence="6" id="KW-0472">Membrane</keyword>
<reference evidence="9 10" key="1">
    <citation type="submission" date="2019-05" db="EMBL/GenBank/DDBJ databases">
        <title>Another draft genome of Portunus trituberculatus and its Hox gene families provides insights of decapod evolution.</title>
        <authorList>
            <person name="Jeong J.-H."/>
            <person name="Song I."/>
            <person name="Kim S."/>
            <person name="Choi T."/>
            <person name="Kim D."/>
            <person name="Ryu S."/>
            <person name="Kim W."/>
        </authorList>
    </citation>
    <scope>NUCLEOTIDE SEQUENCE [LARGE SCALE GENOMIC DNA]</scope>
    <source>
        <tissue evidence="9">Muscle</tissue>
    </source>
</reference>
<evidence type="ECO:0000256" key="7">
    <source>
        <dbReference type="ARBA" id="ARBA00023170"/>
    </source>
</evidence>
<dbReference type="InterPro" id="IPR003961">
    <property type="entry name" value="FN3_dom"/>
</dbReference>
<dbReference type="GO" id="GO:0005524">
    <property type="term" value="F:ATP binding"/>
    <property type="evidence" value="ECO:0007669"/>
    <property type="project" value="UniProtKB-KW"/>
</dbReference>
<accession>A0A5B7CNL2</accession>
<dbReference type="SMART" id="SM00060">
    <property type="entry name" value="FN3"/>
    <property type="match status" value="1"/>
</dbReference>
<organism evidence="9 10">
    <name type="scientific">Portunus trituberculatus</name>
    <name type="common">Swimming crab</name>
    <name type="synonym">Neptunus trituberculatus</name>
    <dbReference type="NCBI Taxonomy" id="210409"/>
    <lineage>
        <taxon>Eukaryota</taxon>
        <taxon>Metazoa</taxon>
        <taxon>Ecdysozoa</taxon>
        <taxon>Arthropoda</taxon>
        <taxon>Crustacea</taxon>
        <taxon>Multicrustacea</taxon>
        <taxon>Malacostraca</taxon>
        <taxon>Eumalacostraca</taxon>
        <taxon>Eucarida</taxon>
        <taxon>Decapoda</taxon>
        <taxon>Pleocyemata</taxon>
        <taxon>Brachyura</taxon>
        <taxon>Eubrachyura</taxon>
        <taxon>Portunoidea</taxon>
        <taxon>Portunidae</taxon>
        <taxon>Portuninae</taxon>
        <taxon>Portunus</taxon>
    </lineage>
</organism>
<evidence type="ECO:0000313" key="9">
    <source>
        <dbReference type="EMBL" id="MPC10755.1"/>
    </source>
</evidence>
<dbReference type="InterPro" id="IPR050449">
    <property type="entry name" value="Ephrin_rcpt_TKs"/>
</dbReference>
<dbReference type="Proteomes" id="UP000324222">
    <property type="component" value="Unassembled WGS sequence"/>
</dbReference>
<dbReference type="SUPFAM" id="SSF49265">
    <property type="entry name" value="Fibronectin type III"/>
    <property type="match status" value="2"/>
</dbReference>
<evidence type="ECO:0000256" key="6">
    <source>
        <dbReference type="ARBA" id="ARBA00023136"/>
    </source>
</evidence>
<evidence type="ECO:0000259" key="8">
    <source>
        <dbReference type="PROSITE" id="PS50853"/>
    </source>
</evidence>
<name>A0A5B7CNL2_PORTR</name>
<dbReference type="OrthoDB" id="6058203at2759"/>
<dbReference type="AlphaFoldDB" id="A0A5B7CNL2"/>
<evidence type="ECO:0000256" key="5">
    <source>
        <dbReference type="ARBA" id="ARBA00022989"/>
    </source>
</evidence>
<dbReference type="EMBL" id="VSRR010000128">
    <property type="protein sequence ID" value="MPC10755.1"/>
    <property type="molecule type" value="Genomic_DNA"/>
</dbReference>
<comment type="subcellular location">
    <subcellularLocation>
        <location evidence="1">Membrane</location>
        <topology evidence="1">Single-pass membrane protein</topology>
    </subcellularLocation>
</comment>
<dbReference type="InterPro" id="IPR036116">
    <property type="entry name" value="FN3_sf"/>
</dbReference>
<keyword evidence="10" id="KW-1185">Reference proteome</keyword>
<comment type="caution">
    <text evidence="9">The sequence shown here is derived from an EMBL/GenBank/DDBJ whole genome shotgun (WGS) entry which is preliminary data.</text>
</comment>
<dbReference type="PANTHER" id="PTHR46877:SF14">
    <property type="entry name" value="RECEPTOR PROTEIN-TYROSINE KINASE"/>
    <property type="match status" value="1"/>
</dbReference>
<evidence type="ECO:0000256" key="1">
    <source>
        <dbReference type="ARBA" id="ARBA00004167"/>
    </source>
</evidence>
<proteinExistence type="predicted"/>
<dbReference type="GO" id="GO:0005886">
    <property type="term" value="C:plasma membrane"/>
    <property type="evidence" value="ECO:0007669"/>
    <property type="project" value="TreeGrafter"/>
</dbReference>
<dbReference type="InterPro" id="IPR013783">
    <property type="entry name" value="Ig-like_fold"/>
</dbReference>
<gene>
    <name evidence="9" type="primary">Ptp69D_1</name>
    <name evidence="9" type="ORF">E2C01_003395</name>
</gene>
<evidence type="ECO:0000256" key="3">
    <source>
        <dbReference type="ARBA" id="ARBA00022741"/>
    </source>
</evidence>
<dbReference type="CDD" id="cd00063">
    <property type="entry name" value="FN3"/>
    <property type="match status" value="2"/>
</dbReference>
<dbReference type="PROSITE" id="PS50853">
    <property type="entry name" value="FN3"/>
    <property type="match status" value="1"/>
</dbReference>
<dbReference type="PANTHER" id="PTHR46877">
    <property type="entry name" value="EPH RECEPTOR A5"/>
    <property type="match status" value="1"/>
</dbReference>
<dbReference type="Gene3D" id="2.60.40.10">
    <property type="entry name" value="Immunoglobulins"/>
    <property type="match status" value="2"/>
</dbReference>
<keyword evidence="3" id="KW-0547">Nucleotide-binding</keyword>
<evidence type="ECO:0000256" key="2">
    <source>
        <dbReference type="ARBA" id="ARBA00022692"/>
    </source>
</evidence>
<keyword evidence="5" id="KW-1133">Transmembrane helix</keyword>
<keyword evidence="7" id="KW-0675">Receptor</keyword>
<feature type="domain" description="Fibronectin type-III" evidence="8">
    <location>
        <begin position="108"/>
        <end position="210"/>
    </location>
</feature>
<evidence type="ECO:0000313" key="10">
    <source>
        <dbReference type="Proteomes" id="UP000324222"/>
    </source>
</evidence>
<keyword evidence="4" id="KW-0067">ATP-binding</keyword>
<protein>
    <submittedName>
        <fullName evidence="9">Tyrosine-protein phosphatase 69D</fullName>
    </submittedName>
</protein>
<keyword evidence="2" id="KW-0812">Transmembrane</keyword>
<sequence>MPEYVQRVPLPSDLPEVNLTLVRAIGTSQIQMEWAVVDNNSPIQQTKILIATGDADFGEPSLLAGDQQDIILEDVGSAGEDVRVKILVANEIGESESEEEIVTLLSEEPSFVPVASPKGSGQNSFTVGWTQPREEASDLVGRYHLFLQEPESGDTQELFLPVTAVDHMFTNLKPATEYTFQVAACKDVFPEKEKDCGKYSQAVRGKTMNGMPGVISDLLVKCRQNLHTNTNTVHIQWRPPITSNGVIDHYKIELKGNSTCDACVPCPPLQVYAGIRRQYSSPMNAVCRMPVSTPHPTHIKKWWLYHHDDRIVLRLPTPHVTERNGTICCHRWNKMSHFSPAWLVRWST</sequence>
<evidence type="ECO:0000256" key="4">
    <source>
        <dbReference type="ARBA" id="ARBA00022840"/>
    </source>
</evidence>
<dbReference type="Pfam" id="PF00041">
    <property type="entry name" value="fn3"/>
    <property type="match status" value="1"/>
</dbReference>